<dbReference type="InterPro" id="IPR050139">
    <property type="entry name" value="GMP_reductase"/>
</dbReference>
<keyword evidence="3 6" id="KW-0521">NADP</keyword>
<organism evidence="11 12">
    <name type="scientific">Cellulosimicrobium protaetiae</name>
    <dbReference type="NCBI Taxonomy" id="2587808"/>
    <lineage>
        <taxon>Bacteria</taxon>
        <taxon>Bacillati</taxon>
        <taxon>Actinomycetota</taxon>
        <taxon>Actinomycetes</taxon>
        <taxon>Micrococcales</taxon>
        <taxon>Promicromonosporaceae</taxon>
        <taxon>Cellulosimicrobium</taxon>
    </lineage>
</organism>
<evidence type="ECO:0000256" key="3">
    <source>
        <dbReference type="ARBA" id="ARBA00022857"/>
    </source>
</evidence>
<dbReference type="SUPFAM" id="SSF51412">
    <property type="entry name" value="Inosine monophosphate dehydrogenase (IMPDH)"/>
    <property type="match status" value="1"/>
</dbReference>
<dbReference type="EC" id="1.7.1.7" evidence="6"/>
<feature type="binding site" description="in other chain" evidence="8">
    <location>
        <position position="302"/>
    </location>
    <ligand>
        <name>K(+)</name>
        <dbReference type="ChEBI" id="CHEBI:29103"/>
        <note>ligand shared between two tetrameric partners</note>
    </ligand>
</feature>
<comment type="cofactor">
    <cofactor evidence="6">
        <name>a monovalent cation</name>
        <dbReference type="ChEBI" id="CHEBI:60242"/>
    </cofactor>
</comment>
<evidence type="ECO:0000313" key="12">
    <source>
        <dbReference type="Proteomes" id="UP000451354"/>
    </source>
</evidence>
<feature type="binding site" evidence="6">
    <location>
        <begin position="300"/>
        <end position="302"/>
    </location>
    <ligand>
        <name>NADP(+)</name>
        <dbReference type="ChEBI" id="CHEBI:58349"/>
    </ligand>
</feature>
<dbReference type="GO" id="GO:0006166">
    <property type="term" value="P:purine ribonucleoside salvage"/>
    <property type="evidence" value="ECO:0007669"/>
    <property type="project" value="UniProtKB-KW"/>
</dbReference>
<evidence type="ECO:0000256" key="5">
    <source>
        <dbReference type="ARBA" id="ARBA00023122"/>
    </source>
</evidence>
<dbReference type="HAMAP" id="MF_02250">
    <property type="entry name" value="GMPR_GuaB1"/>
    <property type="match status" value="1"/>
</dbReference>
<dbReference type="PIRSF" id="PIRSF000130">
    <property type="entry name" value="IMPDH"/>
    <property type="match status" value="1"/>
</dbReference>
<evidence type="ECO:0000313" key="11">
    <source>
        <dbReference type="EMBL" id="QJW36927.1"/>
    </source>
</evidence>
<keyword evidence="7" id="KW-0520">NAD</keyword>
<evidence type="ECO:0000256" key="7">
    <source>
        <dbReference type="PIRSR" id="PIRSR000130-3"/>
    </source>
</evidence>
<evidence type="ECO:0000256" key="1">
    <source>
        <dbReference type="ARBA" id="ARBA00022726"/>
    </source>
</evidence>
<name>A0A6M5UEC1_9MICO</name>
<dbReference type="Gene3D" id="3.20.20.70">
    <property type="entry name" value="Aldolase class I"/>
    <property type="match status" value="1"/>
</dbReference>
<feature type="binding site" description="in other chain" evidence="8">
    <location>
        <position position="307"/>
    </location>
    <ligand>
        <name>K(+)</name>
        <dbReference type="ChEBI" id="CHEBI:29103"/>
        <note>ligand shared between two tetrameric partners</note>
    </ligand>
</feature>
<dbReference type="SUPFAM" id="SSF54631">
    <property type="entry name" value="CBS-domain pair"/>
    <property type="match status" value="1"/>
</dbReference>
<dbReference type="InterPro" id="IPR005990">
    <property type="entry name" value="IMP_DH"/>
</dbReference>
<dbReference type="PANTHER" id="PTHR43170">
    <property type="entry name" value="GMP REDUCTASE"/>
    <property type="match status" value="1"/>
</dbReference>
<evidence type="ECO:0000259" key="10">
    <source>
        <dbReference type="PROSITE" id="PS51371"/>
    </source>
</evidence>
<sequence length="483" mass="49918">MRFLPGQSPATDLTYGDVFLVPSRSEVASRFDVDLSSTDGTGTTIPVVVANMTAVAGRRMAETVSRRGGVAIIPQDVPTDVVADVVADVKSKDPVIETPVVVGPHDTVHTALTLIGKRAHGAAVVVDDGRPVGVVTEADCADVDRFTQVHQVMTTHPLVLDASVLDGGRAGLEAAYDQLHTARLKVAPVTRDGALVGVLTRKGALRSSVYAPALDSQGRLRVGAAVGINGDVAAKAKELLAAGVDVLVVDTAHGHQAKMLQALDAVRSVGPDVPVVAGNVVTAQGVRDLVAAGADIVKVGVGPGAMCTTRMMTAVGRPQFSAVLECSAAARELGKHVWADGGVRHPRDVALALAAGASQVMIGSWFAGTYESPGDLHDDGTGRLYKESFGMASARAVAARTAGGSPFDRARKALYEEGISSGRMFLDPQRPGVEDLLDQITSGLRSSATYAGASSLAEFADRAVVGIQSAAGYEEGRPLPVSW</sequence>
<evidence type="ECO:0000256" key="8">
    <source>
        <dbReference type="PIRSR" id="PIRSR000130-4"/>
    </source>
</evidence>
<feature type="binding site" evidence="6">
    <location>
        <begin position="250"/>
        <end position="252"/>
    </location>
    <ligand>
        <name>NADP(+)</name>
        <dbReference type="ChEBI" id="CHEBI:58349"/>
    </ligand>
</feature>
<evidence type="ECO:0000256" key="4">
    <source>
        <dbReference type="ARBA" id="ARBA00023002"/>
    </source>
</evidence>
<dbReference type="InterPro" id="IPR005991">
    <property type="entry name" value="GUAB1"/>
</dbReference>
<dbReference type="CDD" id="cd00381">
    <property type="entry name" value="IMPDH"/>
    <property type="match status" value="1"/>
</dbReference>
<comment type="catalytic activity">
    <reaction evidence="6">
        <text>IMP + NH4(+) + NADP(+) = GMP + NADPH + 2 H(+)</text>
        <dbReference type="Rhea" id="RHEA:17185"/>
        <dbReference type="ChEBI" id="CHEBI:15378"/>
        <dbReference type="ChEBI" id="CHEBI:28938"/>
        <dbReference type="ChEBI" id="CHEBI:57783"/>
        <dbReference type="ChEBI" id="CHEBI:58053"/>
        <dbReference type="ChEBI" id="CHEBI:58115"/>
        <dbReference type="ChEBI" id="CHEBI:58349"/>
        <dbReference type="EC" id="1.7.1.7"/>
    </reaction>
</comment>
<dbReference type="Pfam" id="PF00478">
    <property type="entry name" value="IMPDH"/>
    <property type="match status" value="1"/>
</dbReference>
<comment type="pathway">
    <text evidence="6">Purine metabolism; IMP biosynthesis via salvage pathway.</text>
</comment>
<dbReference type="Proteomes" id="UP000451354">
    <property type="component" value="Chromosome"/>
</dbReference>
<keyword evidence="8" id="KW-0630">Potassium</keyword>
<dbReference type="PROSITE" id="PS51371">
    <property type="entry name" value="CBS"/>
    <property type="match status" value="1"/>
</dbReference>
<dbReference type="GO" id="GO:0003938">
    <property type="term" value="F:IMP dehydrogenase activity"/>
    <property type="evidence" value="ECO:0007669"/>
    <property type="project" value="InterPro"/>
</dbReference>
<keyword evidence="2" id="KW-0677">Repeat</keyword>
<dbReference type="InterPro" id="IPR013785">
    <property type="entry name" value="Aldolase_TIM"/>
</dbReference>
<dbReference type="PANTHER" id="PTHR43170:SF5">
    <property type="entry name" value="GMP REDUCTASE"/>
    <property type="match status" value="1"/>
</dbReference>
<dbReference type="GO" id="GO:0032264">
    <property type="term" value="P:IMP salvage"/>
    <property type="evidence" value="ECO:0007669"/>
    <property type="project" value="UniProtKB-UniRule"/>
</dbReference>
<dbReference type="NCBIfam" id="NF005869">
    <property type="entry name" value="PRK07807.1"/>
    <property type="match status" value="1"/>
</dbReference>
<dbReference type="RefSeq" id="WP_154798802.1">
    <property type="nucleotide sequence ID" value="NZ_CP052757.1"/>
</dbReference>
<comment type="function">
    <text evidence="6">Involved in the purine-salvage pathway. Catalyzes the NADPH-dependent conversion of GMP to IMP.</text>
</comment>
<keyword evidence="1 6" id="KW-0660">Purine salvage</keyword>
<proteinExistence type="inferred from homology"/>
<feature type="binding site" evidence="7">
    <location>
        <begin position="250"/>
        <end position="252"/>
    </location>
    <ligand>
        <name>NAD(+)</name>
        <dbReference type="ChEBI" id="CHEBI:57540"/>
    </ligand>
</feature>
<dbReference type="SMART" id="SM01240">
    <property type="entry name" value="IMPDH"/>
    <property type="match status" value="1"/>
</dbReference>
<dbReference type="GO" id="GO:0005829">
    <property type="term" value="C:cytosol"/>
    <property type="evidence" value="ECO:0007669"/>
    <property type="project" value="TreeGrafter"/>
</dbReference>
<reference evidence="12" key="1">
    <citation type="journal article" date="2022" name="Int. J. Syst. Evol. Microbiol.">
        <title>Cellulosimicrobium protaetiae sp. nov., isolated from the gut of the larva of Protaetia brevitarsis seulensis.</title>
        <authorList>
            <person name="Le Han H."/>
            <person name="Nguyen T.T.H."/>
            <person name="Li Z."/>
            <person name="Shin N.R."/>
            <person name="Kim S.G."/>
        </authorList>
    </citation>
    <scope>NUCLEOTIDE SEQUENCE [LARGE SCALE GENOMIC DNA]</scope>
    <source>
        <strain evidence="12">BI34</strain>
    </source>
</reference>
<comment type="similarity">
    <text evidence="6">Belongs to the IMPDH/GMPR family. GuaB1 subfamily.</text>
</comment>
<evidence type="ECO:0000256" key="6">
    <source>
        <dbReference type="HAMAP-Rule" id="MF_02250"/>
    </source>
</evidence>
<dbReference type="EMBL" id="CP052757">
    <property type="protein sequence ID" value="QJW36927.1"/>
    <property type="molecule type" value="Genomic_DNA"/>
</dbReference>
<dbReference type="GO" id="GO:0003920">
    <property type="term" value="F:GMP reductase activity"/>
    <property type="evidence" value="ECO:0007669"/>
    <property type="project" value="UniProtKB-UniRule"/>
</dbReference>
<feature type="binding site" description="in other chain" evidence="8">
    <location>
        <position position="304"/>
    </location>
    <ligand>
        <name>K(+)</name>
        <dbReference type="ChEBI" id="CHEBI:29103"/>
        <note>ligand shared between two tetrameric partners</note>
    </ligand>
</feature>
<dbReference type="FunFam" id="3.20.20.70:FF:000424">
    <property type="entry name" value="Inosine-5'-monophosphate dehydrogenase 2"/>
    <property type="match status" value="1"/>
</dbReference>
<feature type="active site" description="Thioimidate intermediate" evidence="6">
    <location>
        <position position="307"/>
    </location>
</feature>
<dbReference type="InterPro" id="IPR001093">
    <property type="entry name" value="IMP_DH_GMPRt"/>
</dbReference>
<gene>
    <name evidence="6" type="primary">guaB1</name>
    <name evidence="11" type="ORF">FIC82_012775</name>
</gene>
<feature type="binding site" evidence="7">
    <location>
        <begin position="300"/>
        <end position="302"/>
    </location>
    <ligand>
        <name>NAD(+)</name>
        <dbReference type="ChEBI" id="CHEBI:57540"/>
    </ligand>
</feature>
<keyword evidence="12" id="KW-1185">Reference proteome</keyword>
<dbReference type="InterPro" id="IPR000644">
    <property type="entry name" value="CBS_dom"/>
</dbReference>
<evidence type="ECO:0000256" key="2">
    <source>
        <dbReference type="ARBA" id="ARBA00022737"/>
    </source>
</evidence>
<feature type="domain" description="CBS" evidence="10">
    <location>
        <begin position="95"/>
        <end position="152"/>
    </location>
</feature>
<dbReference type="AlphaFoldDB" id="A0A6M5UEC1"/>
<dbReference type="OrthoDB" id="9805398at2"/>
<dbReference type="Pfam" id="PF00571">
    <property type="entry name" value="CBS"/>
    <property type="match status" value="1"/>
</dbReference>
<keyword evidence="4 6" id="KW-0560">Oxidoreductase</keyword>
<evidence type="ECO:0000256" key="9">
    <source>
        <dbReference type="PROSITE-ProRule" id="PRU00703"/>
    </source>
</evidence>
<protein>
    <recommendedName>
        <fullName evidence="6">GMP reductase</fullName>
        <ecNumber evidence="6">1.7.1.7</ecNumber>
    </recommendedName>
    <alternativeName>
        <fullName evidence="6">Guanosine 5'-monophosphate reductase</fullName>
        <shortName evidence="6">GMPR</shortName>
    </alternativeName>
</protein>
<keyword evidence="5 9" id="KW-0129">CBS domain</keyword>
<dbReference type="NCBIfam" id="TIGR01303">
    <property type="entry name" value="IMP_DH_rel_1"/>
    <property type="match status" value="1"/>
</dbReference>
<dbReference type="KEGG" id="cprt:FIC82_012775"/>
<accession>A0A6M5UEC1</accession>
<dbReference type="InterPro" id="IPR046342">
    <property type="entry name" value="CBS_dom_sf"/>
</dbReference>